<accession>A0A3M0LBH9</accession>
<evidence type="ECO:0000313" key="1">
    <source>
        <dbReference type="EMBL" id="RMC22623.1"/>
    </source>
</evidence>
<comment type="caution">
    <text evidence="1">The sequence shown here is derived from an EMBL/GenBank/DDBJ whole genome shotgun (WGS) entry which is preliminary data.</text>
</comment>
<dbReference type="STRING" id="333673.A0A3M0LBH9"/>
<proteinExistence type="predicted"/>
<organism evidence="1 2">
    <name type="scientific">Hirundo rustica rustica</name>
    <dbReference type="NCBI Taxonomy" id="333673"/>
    <lineage>
        <taxon>Eukaryota</taxon>
        <taxon>Metazoa</taxon>
        <taxon>Chordata</taxon>
        <taxon>Craniata</taxon>
        <taxon>Vertebrata</taxon>
        <taxon>Euteleostomi</taxon>
        <taxon>Archelosauria</taxon>
        <taxon>Archosauria</taxon>
        <taxon>Dinosauria</taxon>
        <taxon>Saurischia</taxon>
        <taxon>Theropoda</taxon>
        <taxon>Coelurosauria</taxon>
        <taxon>Aves</taxon>
        <taxon>Neognathae</taxon>
        <taxon>Neoaves</taxon>
        <taxon>Telluraves</taxon>
        <taxon>Australaves</taxon>
        <taxon>Passeriformes</taxon>
        <taxon>Sylvioidea</taxon>
        <taxon>Hirundinidae</taxon>
        <taxon>Hirundo</taxon>
    </lineage>
</organism>
<dbReference type="EMBL" id="QRBI01000058">
    <property type="protein sequence ID" value="RMC22623.1"/>
    <property type="molecule type" value="Genomic_DNA"/>
</dbReference>
<protein>
    <submittedName>
        <fullName evidence="1">Uncharacterized protein</fullName>
    </submittedName>
</protein>
<gene>
    <name evidence="1" type="ORF">DUI87_00383</name>
</gene>
<dbReference type="Proteomes" id="UP000269221">
    <property type="component" value="Unassembled WGS sequence"/>
</dbReference>
<sequence>MLTSISISDIAISTFDIPTKICYNVVWSLDIIFDILISKLRNIDINLWYLDIGLDLEIFNADLDTNLDIDL</sequence>
<name>A0A3M0LBH9_HIRRU</name>
<keyword evidence="2" id="KW-1185">Reference proteome</keyword>
<reference evidence="1 2" key="1">
    <citation type="submission" date="2018-07" db="EMBL/GenBank/DDBJ databases">
        <title>A high quality draft genome assembly of the barn swallow (H. rustica rustica).</title>
        <authorList>
            <person name="Formenti G."/>
            <person name="Chiara M."/>
            <person name="Poveda L."/>
            <person name="Francoijs K.-J."/>
            <person name="Bonisoli-Alquati A."/>
            <person name="Canova L."/>
            <person name="Gianfranceschi L."/>
            <person name="Horner D.S."/>
            <person name="Saino N."/>
        </authorList>
    </citation>
    <scope>NUCLEOTIDE SEQUENCE [LARGE SCALE GENOMIC DNA]</scope>
    <source>
        <strain evidence="1">Chelidonia</strain>
        <tissue evidence="1">Blood</tissue>
    </source>
</reference>
<dbReference type="AlphaFoldDB" id="A0A3M0LBH9"/>
<evidence type="ECO:0000313" key="2">
    <source>
        <dbReference type="Proteomes" id="UP000269221"/>
    </source>
</evidence>